<evidence type="ECO:0000256" key="9">
    <source>
        <dbReference type="RuleBase" id="RU000461"/>
    </source>
</evidence>
<protein>
    <recommendedName>
        <fullName evidence="13">Cytochrome P450</fullName>
    </recommendedName>
</protein>
<dbReference type="Pfam" id="PF00067">
    <property type="entry name" value="p450"/>
    <property type="match status" value="1"/>
</dbReference>
<dbReference type="PRINTS" id="PR00385">
    <property type="entry name" value="P450"/>
</dbReference>
<dbReference type="InterPro" id="IPR036396">
    <property type="entry name" value="Cyt_P450_sf"/>
</dbReference>
<dbReference type="OrthoDB" id="3945418at2759"/>
<evidence type="ECO:0000256" key="5">
    <source>
        <dbReference type="ARBA" id="ARBA00023002"/>
    </source>
</evidence>
<dbReference type="GO" id="GO:0005506">
    <property type="term" value="F:iron ion binding"/>
    <property type="evidence" value="ECO:0007669"/>
    <property type="project" value="InterPro"/>
</dbReference>
<keyword evidence="12" id="KW-1185">Reference proteome</keyword>
<keyword evidence="7 9" id="KW-0503">Monooxygenase</keyword>
<dbReference type="GO" id="GO:0016705">
    <property type="term" value="F:oxidoreductase activity, acting on paired donors, with incorporation or reduction of molecular oxygen"/>
    <property type="evidence" value="ECO:0007669"/>
    <property type="project" value="InterPro"/>
</dbReference>
<feature type="binding site" description="axial binding residue" evidence="8">
    <location>
        <position position="455"/>
    </location>
    <ligand>
        <name>heme</name>
        <dbReference type="ChEBI" id="CHEBI:30413"/>
    </ligand>
    <ligandPart>
        <name>Fe</name>
        <dbReference type="ChEBI" id="CHEBI:18248"/>
    </ligandPart>
</feature>
<keyword evidence="4 8" id="KW-0479">Metal-binding</keyword>
<sequence length="516" mass="58267">MGNLLQFAVAAAREMDHTTLAALLVALVSVYGLLTTFYRLFLHPIRHIPGPKLAAASYILEFYYDVIKGGKYVFEIERMHEKYGPIVRINPHQVHINDPDFYDEIYAPSSKKRDKDPTFVPKFGAPVSVIATVPHEHHRIRRSVLSSFFSKRSVVNLEPIMQEKIDLLAGRLVEAQQTSAVVKLEYAYAGLTADVISHYCYGVSEKYLEDHWPHNDLKDGLSGLGHFGHLFYFFPLLVSLTQKLPSSLVKSLDPAAYAFVKLQQKLLRAAKMTIQQQSKREGRATIFDALVDPSLPPKERTVDRLAQEAVIVLGAGTETTANTLTVASYHLLKNRDVLLKLREELKTLMPTPSSKASWSQLEQLPYLTAVVQESLRLALGSTMRSGRVARETIMYKDYAIPSGTPMISAHPFTLLNPSIFPEPRKFNPDRWIDAAEKGERLSRYAIAFSRGSRACLGMNMAYSELYLALALFARRFEFEIHETTDADLRWCADYMVPYGPDGPWSVKVKVKEVLQE</sequence>
<dbReference type="HOGENOM" id="CLU_001570_14_4_1"/>
<dbReference type="VEuPathDB" id="FungiDB:PV07_00654"/>
<proteinExistence type="inferred from homology"/>
<dbReference type="InterPro" id="IPR002401">
    <property type="entry name" value="Cyt_P450_E_grp-I"/>
</dbReference>
<comment type="similarity">
    <text evidence="2 9">Belongs to the cytochrome P450 family.</text>
</comment>
<dbReference type="GO" id="GO:0020037">
    <property type="term" value="F:heme binding"/>
    <property type="evidence" value="ECO:0007669"/>
    <property type="project" value="InterPro"/>
</dbReference>
<evidence type="ECO:0008006" key="13">
    <source>
        <dbReference type="Google" id="ProtNLM"/>
    </source>
</evidence>
<evidence type="ECO:0000256" key="1">
    <source>
        <dbReference type="ARBA" id="ARBA00001971"/>
    </source>
</evidence>
<evidence type="ECO:0000256" key="3">
    <source>
        <dbReference type="ARBA" id="ARBA00022617"/>
    </source>
</evidence>
<evidence type="ECO:0000256" key="2">
    <source>
        <dbReference type="ARBA" id="ARBA00010617"/>
    </source>
</evidence>
<dbReference type="Gene3D" id="1.10.630.10">
    <property type="entry name" value="Cytochrome P450"/>
    <property type="match status" value="1"/>
</dbReference>
<dbReference type="CDD" id="cd11062">
    <property type="entry name" value="CYP58-like"/>
    <property type="match status" value="1"/>
</dbReference>
<dbReference type="InterPro" id="IPR050121">
    <property type="entry name" value="Cytochrome_P450_monoxygenase"/>
</dbReference>
<evidence type="ECO:0000313" key="11">
    <source>
        <dbReference type="EMBL" id="KIW33835.1"/>
    </source>
</evidence>
<keyword evidence="3 8" id="KW-0349">Heme</keyword>
<dbReference type="PANTHER" id="PTHR24305:SF157">
    <property type="entry name" value="N-ACETYLTRYPTOPHAN 6-HYDROXYLASE IVOC-RELATED"/>
    <property type="match status" value="1"/>
</dbReference>
<keyword evidence="6 8" id="KW-0408">Iron</keyword>
<dbReference type="STRING" id="569365.A0A0D2CVB6"/>
<dbReference type="InterPro" id="IPR017972">
    <property type="entry name" value="Cyt_P450_CS"/>
</dbReference>
<keyword evidence="10" id="KW-0812">Transmembrane</keyword>
<dbReference type="GO" id="GO:0004497">
    <property type="term" value="F:monooxygenase activity"/>
    <property type="evidence" value="ECO:0007669"/>
    <property type="project" value="UniProtKB-KW"/>
</dbReference>
<keyword evidence="5 9" id="KW-0560">Oxidoreductase</keyword>
<reference evidence="11 12" key="1">
    <citation type="submission" date="2015-01" db="EMBL/GenBank/DDBJ databases">
        <title>The Genome Sequence of Cladophialophora immunda CBS83496.</title>
        <authorList>
            <consortium name="The Broad Institute Genomics Platform"/>
            <person name="Cuomo C."/>
            <person name="de Hoog S."/>
            <person name="Gorbushina A."/>
            <person name="Stielow B."/>
            <person name="Teixiera M."/>
            <person name="Abouelleil A."/>
            <person name="Chapman S.B."/>
            <person name="Priest M."/>
            <person name="Young S.K."/>
            <person name="Wortman J."/>
            <person name="Nusbaum C."/>
            <person name="Birren B."/>
        </authorList>
    </citation>
    <scope>NUCLEOTIDE SEQUENCE [LARGE SCALE GENOMIC DNA]</scope>
    <source>
        <strain evidence="11 12">CBS 83496</strain>
    </source>
</reference>
<name>A0A0D2CVB6_9EURO</name>
<dbReference type="Proteomes" id="UP000054466">
    <property type="component" value="Unassembled WGS sequence"/>
</dbReference>
<accession>A0A0D2CVB6</accession>
<dbReference type="RefSeq" id="XP_016254051.1">
    <property type="nucleotide sequence ID" value="XM_016387123.1"/>
</dbReference>
<gene>
    <name evidence="11" type="ORF">PV07_00654</name>
</gene>
<dbReference type="AlphaFoldDB" id="A0A0D2CVB6"/>
<dbReference type="InterPro" id="IPR001128">
    <property type="entry name" value="Cyt_P450"/>
</dbReference>
<evidence type="ECO:0000256" key="8">
    <source>
        <dbReference type="PIRSR" id="PIRSR602401-1"/>
    </source>
</evidence>
<dbReference type="PRINTS" id="PR00463">
    <property type="entry name" value="EP450I"/>
</dbReference>
<keyword evidence="10" id="KW-1133">Transmembrane helix</keyword>
<comment type="cofactor">
    <cofactor evidence="1 8">
        <name>heme</name>
        <dbReference type="ChEBI" id="CHEBI:30413"/>
    </cofactor>
</comment>
<evidence type="ECO:0000256" key="6">
    <source>
        <dbReference type="ARBA" id="ARBA00023004"/>
    </source>
</evidence>
<dbReference type="SUPFAM" id="SSF48264">
    <property type="entry name" value="Cytochrome P450"/>
    <property type="match status" value="1"/>
</dbReference>
<keyword evidence="10" id="KW-0472">Membrane</keyword>
<dbReference type="PANTHER" id="PTHR24305">
    <property type="entry name" value="CYTOCHROME P450"/>
    <property type="match status" value="1"/>
</dbReference>
<evidence type="ECO:0000256" key="10">
    <source>
        <dbReference type="SAM" id="Phobius"/>
    </source>
</evidence>
<dbReference type="GeneID" id="27339848"/>
<dbReference type="EMBL" id="KN847040">
    <property type="protein sequence ID" value="KIW33835.1"/>
    <property type="molecule type" value="Genomic_DNA"/>
</dbReference>
<dbReference type="PROSITE" id="PS00086">
    <property type="entry name" value="CYTOCHROME_P450"/>
    <property type="match status" value="1"/>
</dbReference>
<evidence type="ECO:0000313" key="12">
    <source>
        <dbReference type="Proteomes" id="UP000054466"/>
    </source>
</evidence>
<evidence type="ECO:0000256" key="4">
    <source>
        <dbReference type="ARBA" id="ARBA00022723"/>
    </source>
</evidence>
<organism evidence="11 12">
    <name type="scientific">Cladophialophora immunda</name>
    <dbReference type="NCBI Taxonomy" id="569365"/>
    <lineage>
        <taxon>Eukaryota</taxon>
        <taxon>Fungi</taxon>
        <taxon>Dikarya</taxon>
        <taxon>Ascomycota</taxon>
        <taxon>Pezizomycotina</taxon>
        <taxon>Eurotiomycetes</taxon>
        <taxon>Chaetothyriomycetidae</taxon>
        <taxon>Chaetothyriales</taxon>
        <taxon>Herpotrichiellaceae</taxon>
        <taxon>Cladophialophora</taxon>
    </lineage>
</organism>
<feature type="transmembrane region" description="Helical" evidence="10">
    <location>
        <begin position="20"/>
        <end position="42"/>
    </location>
</feature>
<evidence type="ECO:0000256" key="7">
    <source>
        <dbReference type="ARBA" id="ARBA00023033"/>
    </source>
</evidence>